<feature type="region of interest" description="Disordered" evidence="3">
    <location>
        <begin position="1"/>
        <end position="20"/>
    </location>
</feature>
<feature type="compositionally biased region" description="Basic and acidic residues" evidence="3">
    <location>
        <begin position="301"/>
        <end position="312"/>
    </location>
</feature>
<feature type="compositionally biased region" description="Polar residues" evidence="3">
    <location>
        <begin position="1"/>
        <end position="10"/>
    </location>
</feature>
<evidence type="ECO:0000256" key="2">
    <source>
        <dbReference type="SAM" id="Coils"/>
    </source>
</evidence>
<dbReference type="GO" id="GO:0005829">
    <property type="term" value="C:cytosol"/>
    <property type="evidence" value="ECO:0007669"/>
    <property type="project" value="TreeGrafter"/>
</dbReference>
<comment type="caution">
    <text evidence="5">The sequence shown here is derived from an EMBL/GenBank/DDBJ whole genome shotgun (WGS) entry which is preliminary data.</text>
</comment>
<feature type="region of interest" description="Disordered" evidence="3">
    <location>
        <begin position="90"/>
        <end position="119"/>
    </location>
</feature>
<feature type="compositionally biased region" description="Low complexity" evidence="3">
    <location>
        <begin position="90"/>
        <end position="106"/>
    </location>
</feature>
<keyword evidence="2" id="KW-0175">Coiled coil</keyword>
<feature type="coiled-coil region" evidence="2">
    <location>
        <begin position="249"/>
        <end position="283"/>
    </location>
</feature>
<protein>
    <submittedName>
        <fullName evidence="5">Decapping nuclease DXO chloroplastic</fullName>
    </submittedName>
</protein>
<evidence type="ECO:0000313" key="5">
    <source>
        <dbReference type="EMBL" id="PSC71719.1"/>
    </source>
</evidence>
<evidence type="ECO:0000313" key="6">
    <source>
        <dbReference type="Proteomes" id="UP000239649"/>
    </source>
</evidence>
<dbReference type="STRING" id="554055.A0A2P6VCA6"/>
<dbReference type="PANTHER" id="PTHR12395">
    <property type="entry name" value="DOM-3 RELATED"/>
    <property type="match status" value="1"/>
</dbReference>
<dbReference type="GO" id="GO:0000956">
    <property type="term" value="P:nuclear-transcribed mRNA catabolic process"/>
    <property type="evidence" value="ECO:0007669"/>
    <property type="project" value="TreeGrafter"/>
</dbReference>
<dbReference type="Proteomes" id="UP000239649">
    <property type="component" value="Unassembled WGS sequence"/>
</dbReference>
<comment type="similarity">
    <text evidence="1">Belongs to the DXO/Dom3Z family.</text>
</comment>
<accession>A0A2P6VCA6</accession>
<name>A0A2P6VCA6_9CHLO</name>
<evidence type="ECO:0000259" key="4">
    <source>
        <dbReference type="Pfam" id="PF08652"/>
    </source>
</evidence>
<feature type="region of interest" description="Disordered" evidence="3">
    <location>
        <begin position="293"/>
        <end position="345"/>
    </location>
</feature>
<dbReference type="Pfam" id="PF08652">
    <property type="entry name" value="RAI1"/>
    <property type="match status" value="1"/>
</dbReference>
<dbReference type="InterPro" id="IPR039039">
    <property type="entry name" value="RAI1-like_fam"/>
</dbReference>
<dbReference type="EMBL" id="LHPF02000013">
    <property type="protein sequence ID" value="PSC71719.1"/>
    <property type="molecule type" value="Genomic_DNA"/>
</dbReference>
<feature type="compositionally biased region" description="Low complexity" evidence="3">
    <location>
        <begin position="331"/>
        <end position="345"/>
    </location>
</feature>
<gene>
    <name evidence="5" type="ORF">C2E20_4905</name>
</gene>
<sequence>MPLTDVTNQALPVGRRAKPSAKPVLTAALVPPLQLAAVVRHREEEEQPAEQQQLDEHPVQHTELRDLFSAKLALEDAAAATCDAAPADGTALAPGDAPDLPPGLAAEESGASCSTSENSSTHASVLASPLAAFAVAKARLTRYNGDADSFIAGRQPSLEALRARVAAHRSHSAEEAAGAGAVVAVGVGEATPRRTALAPVGGALPAVAALHQRNQRLQQRLSSTMQLCQTLHEQNQGCMEKVAQLCADNKRLSRSLHEARMDKEGLQQTIRQLTVEAALLAEQARRALLPVAEQPEDEDAEQHHAAVSEGQERCSSPTGSSNSARQDGERASSAGSARSSGSAGAAAWLPGSSVRSFSGAAGGSAAPDAPPAYVQGFSCGEAATSGADKRRRLAPGLLAHCLRPAIAAAVAEAEALEAAGRSPSPGRTPKRKMRHLCSASSSILGAAASPALDPAAESPAVCVPWGAMPSLGGSPQQQEEHGAGAPAALALAPLAAAAEGGDKQAGPTWHTFDLFESAWFGGSGAGGSSPAIIAVWTKDSADAVGGRSEGGGNSASSGGVRFGDVSGLLPFQPPCLPANLDTGVQRYVAKPSDENVGVETVVQAVASAAVPGVGDALGGSTRMSVPLDSISIVTFRNNLNKILGTPFSPGSPWTVYACLLPTPSSSSSSGDPASGSGGGVLFLDIVRLEEPWVGPDNERFMRWGYTFEALCTGQAVADATSEFGVLLRGRLGRHRLFMGAEVDCYDPSRWQPPAAPGAAVASGGGGGGAAVQPGPAAAAAQQGELPPLEALLELKTYKLPQHAGQQRSVHRWKHPKWWLQSFLAGVPRLALGARDDQGTLLRVDLIDTAALPCVSAQNGAAWSPNQALAFGDAALAWMRQQAEAHPGQQLRFAYQPGRDGRSAGAVACAAVPGGALPERLRRCLRECGLQRRARSAALQTQAAQLRTENATLQSALVKEREHARGALAAAAMTAATVGSPGTLVADLRARLAQERAWRKAVSRWLQGEMATLSS</sequence>
<dbReference type="PANTHER" id="PTHR12395:SF9">
    <property type="entry name" value="DECAPPING AND EXORIBONUCLEASE PROTEIN"/>
    <property type="match status" value="1"/>
</dbReference>
<evidence type="ECO:0000256" key="3">
    <source>
        <dbReference type="SAM" id="MobiDB-lite"/>
    </source>
</evidence>
<dbReference type="OrthoDB" id="5853397at2759"/>
<feature type="compositionally biased region" description="Polar residues" evidence="3">
    <location>
        <begin position="313"/>
        <end position="325"/>
    </location>
</feature>
<dbReference type="AlphaFoldDB" id="A0A2P6VCA6"/>
<reference evidence="5 6" key="1">
    <citation type="journal article" date="2018" name="Plant J.">
        <title>Genome sequences of Chlorella sorokiniana UTEX 1602 and Micractinium conductrix SAG 241.80: implications to maltose excretion by a green alga.</title>
        <authorList>
            <person name="Arriola M.B."/>
            <person name="Velmurugan N."/>
            <person name="Zhang Y."/>
            <person name="Plunkett M.H."/>
            <person name="Hondzo H."/>
            <person name="Barney B.M."/>
        </authorList>
    </citation>
    <scope>NUCLEOTIDE SEQUENCE [LARGE SCALE GENOMIC DNA]</scope>
    <source>
        <strain evidence="5 6">SAG 241.80</strain>
    </source>
</reference>
<organism evidence="5 6">
    <name type="scientific">Micractinium conductrix</name>
    <dbReference type="NCBI Taxonomy" id="554055"/>
    <lineage>
        <taxon>Eukaryota</taxon>
        <taxon>Viridiplantae</taxon>
        <taxon>Chlorophyta</taxon>
        <taxon>core chlorophytes</taxon>
        <taxon>Trebouxiophyceae</taxon>
        <taxon>Chlorellales</taxon>
        <taxon>Chlorellaceae</taxon>
        <taxon>Chlorella clade</taxon>
        <taxon>Micractinium</taxon>
    </lineage>
</organism>
<dbReference type="GO" id="GO:0110155">
    <property type="term" value="P:NAD-cap decapping"/>
    <property type="evidence" value="ECO:0007669"/>
    <property type="project" value="TreeGrafter"/>
</dbReference>
<feature type="domain" description="RAI1-like" evidence="4">
    <location>
        <begin position="562"/>
        <end position="898"/>
    </location>
</feature>
<dbReference type="GO" id="GO:0034353">
    <property type="term" value="F:mRNA 5'-diphosphatase activity"/>
    <property type="evidence" value="ECO:0007669"/>
    <property type="project" value="TreeGrafter"/>
</dbReference>
<dbReference type="InterPro" id="IPR013961">
    <property type="entry name" value="RAI1"/>
</dbReference>
<evidence type="ECO:0000256" key="1">
    <source>
        <dbReference type="ARBA" id="ARBA00006562"/>
    </source>
</evidence>
<keyword evidence="6" id="KW-1185">Reference proteome</keyword>
<dbReference type="GO" id="GO:0005634">
    <property type="term" value="C:nucleus"/>
    <property type="evidence" value="ECO:0007669"/>
    <property type="project" value="TreeGrafter"/>
</dbReference>
<proteinExistence type="inferred from homology"/>